<dbReference type="Pfam" id="PF00067">
    <property type="entry name" value="p450"/>
    <property type="match status" value="1"/>
</dbReference>
<dbReference type="GO" id="GO:0005506">
    <property type="term" value="F:iron ion binding"/>
    <property type="evidence" value="ECO:0007669"/>
    <property type="project" value="InterPro"/>
</dbReference>
<evidence type="ECO:0000313" key="10">
    <source>
        <dbReference type="Proteomes" id="UP001194746"/>
    </source>
</evidence>
<evidence type="ECO:0000256" key="1">
    <source>
        <dbReference type="ARBA" id="ARBA00001971"/>
    </source>
</evidence>
<dbReference type="InterPro" id="IPR002401">
    <property type="entry name" value="Cyt_P450_E_grp-I"/>
</dbReference>
<evidence type="ECO:0000256" key="2">
    <source>
        <dbReference type="ARBA" id="ARBA00010617"/>
    </source>
</evidence>
<keyword evidence="6 8" id="KW-0503">Monooxygenase</keyword>
<dbReference type="InterPro" id="IPR017972">
    <property type="entry name" value="Cyt_P450_CS"/>
</dbReference>
<dbReference type="GO" id="GO:0016705">
    <property type="term" value="F:oxidoreductase activity, acting on paired donors, with incorporation or reduction of molecular oxygen"/>
    <property type="evidence" value="ECO:0007669"/>
    <property type="project" value="InterPro"/>
</dbReference>
<evidence type="ECO:0000256" key="4">
    <source>
        <dbReference type="ARBA" id="ARBA00023002"/>
    </source>
</evidence>
<dbReference type="PRINTS" id="PR00385">
    <property type="entry name" value="P450"/>
</dbReference>
<dbReference type="GO" id="GO:0016301">
    <property type="term" value="F:kinase activity"/>
    <property type="evidence" value="ECO:0007669"/>
    <property type="project" value="UniProtKB-KW"/>
</dbReference>
<keyword evidence="9" id="KW-0418">Kinase</keyword>
<keyword evidence="9" id="KW-0396">Initiation factor</keyword>
<dbReference type="PANTHER" id="PTHR24305:SF166">
    <property type="entry name" value="CYTOCHROME P450 12A4, MITOCHONDRIAL-RELATED"/>
    <property type="match status" value="1"/>
</dbReference>
<keyword evidence="9" id="KW-0808">Transferase</keyword>
<evidence type="ECO:0000256" key="7">
    <source>
        <dbReference type="PIRSR" id="PIRSR602401-1"/>
    </source>
</evidence>
<feature type="binding site" description="axial binding residue" evidence="7">
    <location>
        <position position="411"/>
    </location>
    <ligand>
        <name>heme</name>
        <dbReference type="ChEBI" id="CHEBI:30413"/>
    </ligand>
    <ligandPart>
        <name>Fe</name>
        <dbReference type="ChEBI" id="CHEBI:18248"/>
    </ligandPart>
</feature>
<dbReference type="GO" id="GO:0020037">
    <property type="term" value="F:heme binding"/>
    <property type="evidence" value="ECO:0007669"/>
    <property type="project" value="InterPro"/>
</dbReference>
<dbReference type="GO" id="GO:0004497">
    <property type="term" value="F:monooxygenase activity"/>
    <property type="evidence" value="ECO:0007669"/>
    <property type="project" value="UniProtKB-KW"/>
</dbReference>
<accession>A0AAD4GVC5</accession>
<keyword evidence="3 7" id="KW-0479">Metal-binding</keyword>
<keyword evidence="7 8" id="KW-0349">Heme</keyword>
<dbReference type="InterPro" id="IPR036396">
    <property type="entry name" value="Cyt_P450_sf"/>
</dbReference>
<sequence length="479" mass="54836">MARGSFPKPVENYEAFAIYGPSILTSEGSQWAHYRRYTTATFNEKNHALVWQESLSQGLQMIEHWTEQYCRDRSHPIFTLHNIRDDIVKYTLNIICRAGFGVTVPFRPTCHLRDANTESLFQDSALPPPGYRFTFASVMEYISTSVLTVFLANGLLPRWIPRSLVPFFKNDFIAYDDLRAYLNSLLENAEARQGLSSHNLLEGLVKARRNSTEDDGDGKLHDARLSDDEILGNLYIFLIAGHETTSTTLRFALVLLATHPTIQDQLYDEINEIGRDERADISMWDYERVFPKLITPLCIMLEVLRLYPPVSSLPKWTSDKPASISYADQQYYIPPSTQISLDSNALHYNEEYWGDDAAEFDPTRWDKRNRNSFLAQNDGTEGLSGPGLEHETIHKPVRGAFLPFSDGVRACVGRKFAQVEFVAALVVIFREYRVSLAKISPEESKEQMRSRVEQALQGCSNYQTLTIRENVPLHFRKRD</sequence>
<gene>
    <name evidence="9" type="primary">EIF2AK4</name>
    <name evidence="9" type="ORF">FE257_005935</name>
</gene>
<dbReference type="SUPFAM" id="SSF48264">
    <property type="entry name" value="Cytochrome P450"/>
    <property type="match status" value="1"/>
</dbReference>
<evidence type="ECO:0000256" key="6">
    <source>
        <dbReference type="ARBA" id="ARBA00023033"/>
    </source>
</evidence>
<comment type="caution">
    <text evidence="9">The sequence shown here is derived from an EMBL/GenBank/DDBJ whole genome shotgun (WGS) entry which is preliminary data.</text>
</comment>
<proteinExistence type="inferred from homology"/>
<dbReference type="Proteomes" id="UP001194746">
    <property type="component" value="Unassembled WGS sequence"/>
</dbReference>
<protein>
    <submittedName>
        <fullName evidence="9">Eukaryotic translation initiation factor 2 alpha kinase 4</fullName>
    </submittedName>
</protein>
<keyword evidence="5 7" id="KW-0408">Iron</keyword>
<dbReference type="AlphaFoldDB" id="A0AAD4GVC5"/>
<evidence type="ECO:0000256" key="8">
    <source>
        <dbReference type="RuleBase" id="RU000461"/>
    </source>
</evidence>
<organism evidence="9 10">
    <name type="scientific">Aspergillus nanangensis</name>
    <dbReference type="NCBI Taxonomy" id="2582783"/>
    <lineage>
        <taxon>Eukaryota</taxon>
        <taxon>Fungi</taxon>
        <taxon>Dikarya</taxon>
        <taxon>Ascomycota</taxon>
        <taxon>Pezizomycotina</taxon>
        <taxon>Eurotiomycetes</taxon>
        <taxon>Eurotiomycetidae</taxon>
        <taxon>Eurotiales</taxon>
        <taxon>Aspergillaceae</taxon>
        <taxon>Aspergillus</taxon>
        <taxon>Aspergillus subgen. Circumdati</taxon>
    </lineage>
</organism>
<evidence type="ECO:0000256" key="3">
    <source>
        <dbReference type="ARBA" id="ARBA00022723"/>
    </source>
</evidence>
<dbReference type="PRINTS" id="PR00463">
    <property type="entry name" value="EP450I"/>
</dbReference>
<dbReference type="EMBL" id="VCAU01000026">
    <property type="protein sequence ID" value="KAF9890530.1"/>
    <property type="molecule type" value="Genomic_DNA"/>
</dbReference>
<dbReference type="GO" id="GO:0003743">
    <property type="term" value="F:translation initiation factor activity"/>
    <property type="evidence" value="ECO:0007669"/>
    <property type="project" value="UniProtKB-KW"/>
</dbReference>
<dbReference type="PROSITE" id="PS00086">
    <property type="entry name" value="CYTOCHROME_P450"/>
    <property type="match status" value="1"/>
</dbReference>
<reference evidence="9" key="2">
    <citation type="submission" date="2020-02" db="EMBL/GenBank/DDBJ databases">
        <authorList>
            <person name="Gilchrist C.L.M."/>
            <person name="Chooi Y.-H."/>
        </authorList>
    </citation>
    <scope>NUCLEOTIDE SEQUENCE</scope>
    <source>
        <strain evidence="9">MST-FP2251</strain>
    </source>
</reference>
<evidence type="ECO:0000256" key="5">
    <source>
        <dbReference type="ARBA" id="ARBA00023004"/>
    </source>
</evidence>
<comment type="similarity">
    <text evidence="2 8">Belongs to the cytochrome P450 family.</text>
</comment>
<keyword evidence="10" id="KW-1185">Reference proteome</keyword>
<dbReference type="CDD" id="cd11070">
    <property type="entry name" value="CYP56-like"/>
    <property type="match status" value="1"/>
</dbReference>
<keyword evidence="4 8" id="KW-0560">Oxidoreductase</keyword>
<dbReference type="Gene3D" id="1.10.630.10">
    <property type="entry name" value="Cytochrome P450"/>
    <property type="match status" value="1"/>
</dbReference>
<keyword evidence="9" id="KW-0648">Protein biosynthesis</keyword>
<dbReference type="InterPro" id="IPR050121">
    <property type="entry name" value="Cytochrome_P450_monoxygenase"/>
</dbReference>
<dbReference type="PANTHER" id="PTHR24305">
    <property type="entry name" value="CYTOCHROME P450"/>
    <property type="match status" value="1"/>
</dbReference>
<name>A0AAD4GVC5_ASPNN</name>
<reference evidence="9" key="1">
    <citation type="journal article" date="2019" name="Beilstein J. Org. Chem.">
        <title>Nanangenines: drimane sesquiterpenoids as the dominant metabolite cohort of a novel Australian fungus, Aspergillus nanangensis.</title>
        <authorList>
            <person name="Lacey H.J."/>
            <person name="Gilchrist C.L.M."/>
            <person name="Crombie A."/>
            <person name="Kalaitzis J.A."/>
            <person name="Vuong D."/>
            <person name="Rutledge P.J."/>
            <person name="Turner P."/>
            <person name="Pitt J.I."/>
            <person name="Lacey E."/>
            <person name="Chooi Y.H."/>
            <person name="Piggott A.M."/>
        </authorList>
    </citation>
    <scope>NUCLEOTIDE SEQUENCE</scope>
    <source>
        <strain evidence="9">MST-FP2251</strain>
    </source>
</reference>
<evidence type="ECO:0000313" key="9">
    <source>
        <dbReference type="EMBL" id="KAF9890530.1"/>
    </source>
</evidence>
<dbReference type="InterPro" id="IPR001128">
    <property type="entry name" value="Cyt_P450"/>
</dbReference>
<comment type="cofactor">
    <cofactor evidence="1 7">
        <name>heme</name>
        <dbReference type="ChEBI" id="CHEBI:30413"/>
    </cofactor>
</comment>